<gene>
    <name evidence="3" type="ORF">J2X19_002381</name>
</gene>
<dbReference type="PROSITE" id="PS51352">
    <property type="entry name" value="THIOREDOXIN_2"/>
    <property type="match status" value="1"/>
</dbReference>
<dbReference type="SUPFAM" id="SSF52833">
    <property type="entry name" value="Thioredoxin-like"/>
    <property type="match status" value="1"/>
</dbReference>
<comment type="caution">
    <text evidence="3">The sequence shown here is derived from an EMBL/GenBank/DDBJ whole genome shotgun (WGS) entry which is preliminary data.</text>
</comment>
<comment type="similarity">
    <text evidence="1">Belongs to the thioredoxin family. DsbA subfamily.</text>
</comment>
<evidence type="ECO:0000259" key="2">
    <source>
        <dbReference type="PROSITE" id="PS51352"/>
    </source>
</evidence>
<reference evidence="3 4" key="1">
    <citation type="submission" date="2023-07" db="EMBL/GenBank/DDBJ databases">
        <title>Sorghum-associated microbial communities from plants grown in Nebraska, USA.</title>
        <authorList>
            <person name="Schachtman D."/>
        </authorList>
    </citation>
    <scope>NUCLEOTIDE SEQUENCE [LARGE SCALE GENOMIC DNA]</scope>
    <source>
        <strain evidence="3 4">BE313</strain>
    </source>
</reference>
<accession>A0ABU2C8Y9</accession>
<dbReference type="Proteomes" id="UP001180487">
    <property type="component" value="Unassembled WGS sequence"/>
</dbReference>
<dbReference type="PANTHER" id="PTHR13887:SF55">
    <property type="entry name" value="SLR0313 PROTEIN"/>
    <property type="match status" value="1"/>
</dbReference>
<dbReference type="Gene3D" id="3.40.30.10">
    <property type="entry name" value="Glutaredoxin"/>
    <property type="match status" value="1"/>
</dbReference>
<dbReference type="RefSeq" id="WP_310373303.1">
    <property type="nucleotide sequence ID" value="NZ_JAVDXT010000002.1"/>
</dbReference>
<sequence>MQYLDKTDTAEAPLSTADHLLGDANANLTLVEYGDYACPTCQQAAPLVRHLAETEGPRLCFVYRHFPLMEVHPQAELAAEAAEAAAAQGKFWPMHHLLFAQPQGLDPAALAGYAETIGLDMHRFQGAMAGRIYTQRVQEHRRAGERSGVRATPGFFLNDAVIDVSFGLGTLSTAVHAALKGR</sequence>
<dbReference type="Pfam" id="PF13462">
    <property type="entry name" value="Thioredoxin_4"/>
    <property type="match status" value="1"/>
</dbReference>
<proteinExistence type="inferred from homology"/>
<protein>
    <submittedName>
        <fullName evidence="3">Protein-disulfide isomerase</fullName>
    </submittedName>
</protein>
<dbReference type="EMBL" id="JAVDXT010000002">
    <property type="protein sequence ID" value="MDR7377702.1"/>
    <property type="molecule type" value="Genomic_DNA"/>
</dbReference>
<dbReference type="InterPro" id="IPR036249">
    <property type="entry name" value="Thioredoxin-like_sf"/>
</dbReference>
<evidence type="ECO:0000313" key="3">
    <source>
        <dbReference type="EMBL" id="MDR7377702.1"/>
    </source>
</evidence>
<evidence type="ECO:0000313" key="4">
    <source>
        <dbReference type="Proteomes" id="UP001180487"/>
    </source>
</evidence>
<keyword evidence="4" id="KW-1185">Reference proteome</keyword>
<dbReference type="InterPro" id="IPR012336">
    <property type="entry name" value="Thioredoxin-like_fold"/>
</dbReference>
<name>A0ABU2C8Y9_9BURK</name>
<dbReference type="PANTHER" id="PTHR13887">
    <property type="entry name" value="GLUTATHIONE S-TRANSFERASE KAPPA"/>
    <property type="match status" value="1"/>
</dbReference>
<dbReference type="GO" id="GO:0016853">
    <property type="term" value="F:isomerase activity"/>
    <property type="evidence" value="ECO:0007669"/>
    <property type="project" value="UniProtKB-KW"/>
</dbReference>
<feature type="domain" description="Thioredoxin" evidence="2">
    <location>
        <begin position="1"/>
        <end position="142"/>
    </location>
</feature>
<evidence type="ECO:0000256" key="1">
    <source>
        <dbReference type="ARBA" id="ARBA00005791"/>
    </source>
</evidence>
<dbReference type="InterPro" id="IPR013766">
    <property type="entry name" value="Thioredoxin_domain"/>
</dbReference>
<organism evidence="3 4">
    <name type="scientific">Rhodoferax ferrireducens</name>
    <dbReference type="NCBI Taxonomy" id="192843"/>
    <lineage>
        <taxon>Bacteria</taxon>
        <taxon>Pseudomonadati</taxon>
        <taxon>Pseudomonadota</taxon>
        <taxon>Betaproteobacteria</taxon>
        <taxon>Burkholderiales</taxon>
        <taxon>Comamonadaceae</taxon>
        <taxon>Rhodoferax</taxon>
    </lineage>
</organism>
<keyword evidence="3" id="KW-0413">Isomerase</keyword>